<accession>A0A974ZQU6</accession>
<keyword evidence="1" id="KW-0472">Membrane</keyword>
<keyword evidence="3" id="KW-1185">Reference proteome</keyword>
<gene>
    <name evidence="2" type="ORF">JWS13_00060</name>
</gene>
<dbReference type="Proteomes" id="UP000662986">
    <property type="component" value="Plasmid unnamed5"/>
</dbReference>
<name>A0A974ZQU6_9NOCA</name>
<dbReference type="EMBL" id="CP070614">
    <property type="protein sequence ID" value="QSE87146.1"/>
    <property type="molecule type" value="Genomic_DNA"/>
</dbReference>
<keyword evidence="2" id="KW-0614">Plasmid</keyword>
<dbReference type="RefSeq" id="WP_206003883.1">
    <property type="nucleotide sequence ID" value="NZ_CP070614.1"/>
</dbReference>
<feature type="transmembrane region" description="Helical" evidence="1">
    <location>
        <begin position="44"/>
        <end position="67"/>
    </location>
</feature>
<sequence>MSYIRNRLTNTVTLIVLTMLATMSLLHSRATRRSKNDQGSMLEYVIIAAGVTVLAISVVAWIGPVVMKYLTRIT</sequence>
<organism evidence="2 3">
    <name type="scientific">Rhodococcus pseudokoreensis</name>
    <dbReference type="NCBI Taxonomy" id="2811421"/>
    <lineage>
        <taxon>Bacteria</taxon>
        <taxon>Bacillati</taxon>
        <taxon>Actinomycetota</taxon>
        <taxon>Actinomycetes</taxon>
        <taxon>Mycobacteriales</taxon>
        <taxon>Nocardiaceae</taxon>
        <taxon>Rhodococcus</taxon>
    </lineage>
</organism>
<evidence type="ECO:0000313" key="2">
    <source>
        <dbReference type="EMBL" id="QSE87146.1"/>
    </source>
</evidence>
<proteinExistence type="predicted"/>
<evidence type="ECO:0000256" key="1">
    <source>
        <dbReference type="SAM" id="Phobius"/>
    </source>
</evidence>
<reference evidence="2 3" key="1">
    <citation type="journal article" date="2021" name="Microbiol. Resour. Announc.">
        <title>Complete Genome Sequences of Two Rhodococcus sp. Strains with Large and Linear Chromosomes, Isolated from Apple Rhizosphere.</title>
        <authorList>
            <person name="Benning S."/>
            <person name="Brugnone N."/>
            <person name="Siani R."/>
            <person name="Kublik S."/>
            <person name="Schloter M."/>
            <person name="Rad V."/>
        </authorList>
    </citation>
    <scope>NUCLEOTIDE SEQUENCE [LARGE SCALE GENOMIC DNA]</scope>
    <source>
        <strain evidence="2 3">R79</strain>
    </source>
</reference>
<keyword evidence="1" id="KW-0812">Transmembrane</keyword>
<protein>
    <submittedName>
        <fullName evidence="2">Uncharacterized protein</fullName>
    </submittedName>
</protein>
<geneLocation type="plasmid" evidence="2 3">
    <name>unnamed5</name>
</geneLocation>
<reference evidence="2 3" key="2">
    <citation type="journal article" date="2022" name="Arch. Microbiol.">
        <title>Rhodococcus pseudokoreensis sp. nov. isolated from the rhizosphere of young M26 apple rootstocks.</title>
        <authorList>
            <person name="Kampfer P."/>
            <person name="Glaeser S.P."/>
            <person name="Blom J."/>
            <person name="Wolf J."/>
            <person name="Benning S."/>
            <person name="Schloter M."/>
            <person name="Neumann-Schaal M."/>
        </authorList>
    </citation>
    <scope>NUCLEOTIDE SEQUENCE [LARGE SCALE GENOMIC DNA]</scope>
    <source>
        <strain evidence="2 3">R79</strain>
    </source>
</reference>
<evidence type="ECO:0000313" key="3">
    <source>
        <dbReference type="Proteomes" id="UP000662986"/>
    </source>
</evidence>
<keyword evidence="1" id="KW-1133">Transmembrane helix</keyword>